<keyword evidence="1" id="KW-1133">Transmembrane helix</keyword>
<evidence type="ECO:0008006" key="4">
    <source>
        <dbReference type="Google" id="ProtNLM"/>
    </source>
</evidence>
<protein>
    <recommendedName>
        <fullName evidence="4">DUF3592 domain-containing protein</fullName>
    </recommendedName>
</protein>
<accession>A0AB35RR91</accession>
<feature type="transmembrane region" description="Helical" evidence="1">
    <location>
        <begin position="12"/>
        <end position="28"/>
    </location>
</feature>
<evidence type="ECO:0000313" key="2">
    <source>
        <dbReference type="EMBL" id="MDV2864508.1"/>
    </source>
</evidence>
<reference evidence="2 3" key="1">
    <citation type="submission" date="2023-10" db="EMBL/GenBank/DDBJ databases">
        <title>Phytobacter spp. The emergence of a new genus of hospital-origin enterobacteria encoding carbapenemases in Argentina.</title>
        <authorList>
            <person name="Vay C."/>
            <person name="Almuzara M."/>
            <person name="Traglia G.M."/>
            <person name="Campos J."/>
        </authorList>
    </citation>
    <scope>NUCLEOTIDE SEQUENCE [LARGE SCALE GENOMIC DNA]</scope>
    <source>
        <strain evidence="2 3">CVMA36</strain>
    </source>
</reference>
<proteinExistence type="predicted"/>
<sequence length="128" mass="14656">MMTALSEYSNLIALSVMLVFIFVCLRGLKGQKTDVMEIKYWLSRDKWQGEVTTATLREWKQTSTMHNFDLFFIVTFDANLEGRVKQYKAAAALNVSEIPHLKKGMPIMIKYQGVPPKKIAVLSMQAEH</sequence>
<dbReference type="RefSeq" id="WP_229222133.1">
    <property type="nucleotide sequence ID" value="NZ_JAWJAC010000012.1"/>
</dbReference>
<gene>
    <name evidence="2" type="ORF">R0H02_18870</name>
</gene>
<comment type="caution">
    <text evidence="2">The sequence shown here is derived from an EMBL/GenBank/DDBJ whole genome shotgun (WGS) entry which is preliminary data.</text>
</comment>
<keyword evidence="1" id="KW-0472">Membrane</keyword>
<evidence type="ECO:0000256" key="1">
    <source>
        <dbReference type="SAM" id="Phobius"/>
    </source>
</evidence>
<evidence type="ECO:0000313" key="3">
    <source>
        <dbReference type="Proteomes" id="UP001286589"/>
    </source>
</evidence>
<dbReference type="EMBL" id="JAWJAC010000012">
    <property type="protein sequence ID" value="MDV2864508.1"/>
    <property type="molecule type" value="Genomic_DNA"/>
</dbReference>
<keyword evidence="3" id="KW-1185">Reference proteome</keyword>
<dbReference type="AlphaFoldDB" id="A0AB35RR91"/>
<organism evidence="2 3">
    <name type="scientific">Phytobacter ursingii</name>
    <dbReference type="NCBI Taxonomy" id="1972431"/>
    <lineage>
        <taxon>Bacteria</taxon>
        <taxon>Pseudomonadati</taxon>
        <taxon>Pseudomonadota</taxon>
        <taxon>Gammaproteobacteria</taxon>
        <taxon>Enterobacterales</taxon>
        <taxon>Enterobacteriaceae</taxon>
        <taxon>Phytobacter</taxon>
    </lineage>
</organism>
<name>A0AB35RR91_9ENTR</name>
<dbReference type="Proteomes" id="UP001286589">
    <property type="component" value="Unassembled WGS sequence"/>
</dbReference>
<keyword evidence="1" id="KW-0812">Transmembrane</keyword>